<evidence type="ECO:0000256" key="3">
    <source>
        <dbReference type="SAM" id="MobiDB-lite"/>
    </source>
</evidence>
<dbReference type="Gene3D" id="3.80.10.10">
    <property type="entry name" value="Ribonuclease Inhibitor"/>
    <property type="match status" value="1"/>
</dbReference>
<dbReference type="InterPro" id="IPR001611">
    <property type="entry name" value="Leu-rich_rpt"/>
</dbReference>
<sequence length="742" mass="81181">MACAQETGTASFHRFPRDITVRDMASPPKGNVCITEYAEDVINPEPIMIEDSEELVDEYLSPGRLKALTGVEDLDEVQTLEMAVDTRENSLGNFGSLLPKLQQLRLNNSVIASVRDLGTSLRYLQVLWMARCGLQDLDGISSMSALRELYLAYNDISDVSPCSLLEELQVLDLEGNNIDDVAQVEFLALCPKLTTMTLEGNPVCLAPNPDAENNDMYDYRGTIKQSVPTLLYLDDEPLSSRGTGLSKPTSLSAERLVVNESIKESLGSNEDIDDGEGRPLSGSSRPGSAWRPGSARPGSARRRPDSAIARLGTAARPATAARPGTAGRPGTAAAGAQRPETAGSEEFALDEELSDLTRGEVICGLPSRGLKSRKGKLPTGLSALPTVEQIQASPFSHLLHRPEHTYDEAFDADVSKEDLFAELKAWRQEYEGKIKQRYVEMREPQVLKISHDEAADVEDGSDASVSDDDVELPVDEDSQLYLRSQSPVHVPSPPSSSPVYRPSPPPSSPTHRPSPPPLSPTHHPSPPPRSPQGPPPSQRLPSKLSSDGVVRPRTAADFRVRRYRPRTKEETDVERLRSSAPNEDTRPPLPEERSQVRDGRAPGREQGTRAKNIVSSPEEDTGSAQPGPAGRTRTYSSDDSVDGQGARRPSPRRNRKSREQRQLIYEREDARLSENPAKTEKPAARPARTPPTEVNPTQPVIRSTHTPPRRQLPAVPRPATARAAMMSQRLPNRLPSKSKPPS</sequence>
<dbReference type="AlphaFoldDB" id="A0A6P5A0Z3"/>
<proteinExistence type="predicted"/>
<dbReference type="OrthoDB" id="676979at2759"/>
<feature type="compositionally biased region" description="Low complexity" evidence="3">
    <location>
        <begin position="278"/>
        <end position="288"/>
    </location>
</feature>
<feature type="compositionally biased region" description="Basic and acidic residues" evidence="3">
    <location>
        <begin position="554"/>
        <end position="608"/>
    </location>
</feature>
<gene>
    <name evidence="5" type="primary">LOC109481827</name>
</gene>
<evidence type="ECO:0000313" key="4">
    <source>
        <dbReference type="Proteomes" id="UP000515135"/>
    </source>
</evidence>
<dbReference type="InterPro" id="IPR040091">
    <property type="entry name" value="LRRC56"/>
</dbReference>
<keyword evidence="1" id="KW-0433">Leucine-rich repeat</keyword>
<feature type="region of interest" description="Disordered" evidence="3">
    <location>
        <begin position="264"/>
        <end position="344"/>
    </location>
</feature>
<dbReference type="InterPro" id="IPR032675">
    <property type="entry name" value="LRR_dom_sf"/>
</dbReference>
<dbReference type="InterPro" id="IPR025875">
    <property type="entry name" value="Leu-rich_rpt_4"/>
</dbReference>
<feature type="compositionally biased region" description="Low complexity" evidence="3">
    <location>
        <begin position="309"/>
        <end position="339"/>
    </location>
</feature>
<evidence type="ECO:0000256" key="2">
    <source>
        <dbReference type="ARBA" id="ARBA00022737"/>
    </source>
</evidence>
<feature type="region of interest" description="Disordered" evidence="3">
    <location>
        <begin position="449"/>
        <end position="742"/>
    </location>
</feature>
<dbReference type="PANTHER" id="PTHR22708:SF0">
    <property type="entry name" value="LEUCINE-RICH REPEAT-CONTAINING PROTEIN 56"/>
    <property type="match status" value="1"/>
</dbReference>
<organism evidence="4 5">
    <name type="scientific">Branchiostoma belcheri</name>
    <name type="common">Amphioxus</name>
    <dbReference type="NCBI Taxonomy" id="7741"/>
    <lineage>
        <taxon>Eukaryota</taxon>
        <taxon>Metazoa</taxon>
        <taxon>Chordata</taxon>
        <taxon>Cephalochordata</taxon>
        <taxon>Leptocardii</taxon>
        <taxon>Amphioxiformes</taxon>
        <taxon>Branchiostomatidae</taxon>
        <taxon>Branchiostoma</taxon>
    </lineage>
</organism>
<evidence type="ECO:0000313" key="5">
    <source>
        <dbReference type="RefSeq" id="XP_019639999.1"/>
    </source>
</evidence>
<keyword evidence="2" id="KW-0677">Repeat</keyword>
<name>A0A6P5A0Z3_BRABE</name>
<dbReference type="Pfam" id="PF12799">
    <property type="entry name" value="LRR_4"/>
    <property type="match status" value="1"/>
</dbReference>
<dbReference type="GeneID" id="109481827"/>
<dbReference type="RefSeq" id="XP_019639999.1">
    <property type="nucleotide sequence ID" value="XM_019784440.1"/>
</dbReference>
<dbReference type="PANTHER" id="PTHR22708">
    <property type="entry name" value="LEUCINE-RICH REPEAT-CONTAINING PROTEIN 56"/>
    <property type="match status" value="1"/>
</dbReference>
<accession>A0A6P5A0Z3</accession>
<keyword evidence="4" id="KW-1185">Reference proteome</keyword>
<dbReference type="KEGG" id="bbel:109481827"/>
<dbReference type="Proteomes" id="UP000515135">
    <property type="component" value="Unplaced"/>
</dbReference>
<protein>
    <submittedName>
        <fullName evidence="5">Leucine-rich repeat-containing protein 56-like isoform X1</fullName>
    </submittedName>
</protein>
<dbReference type="PROSITE" id="PS51450">
    <property type="entry name" value="LRR"/>
    <property type="match status" value="2"/>
</dbReference>
<feature type="compositionally biased region" description="Basic and acidic residues" evidence="3">
    <location>
        <begin position="657"/>
        <end position="683"/>
    </location>
</feature>
<feature type="compositionally biased region" description="Polar residues" evidence="3">
    <location>
        <begin position="694"/>
        <end position="706"/>
    </location>
</feature>
<feature type="compositionally biased region" description="Low complexity" evidence="3">
    <location>
        <begin position="713"/>
        <end position="724"/>
    </location>
</feature>
<evidence type="ECO:0000256" key="1">
    <source>
        <dbReference type="ARBA" id="ARBA00022614"/>
    </source>
</evidence>
<feature type="compositionally biased region" description="Acidic residues" evidence="3">
    <location>
        <begin position="455"/>
        <end position="478"/>
    </location>
</feature>
<dbReference type="SUPFAM" id="SSF52058">
    <property type="entry name" value="L domain-like"/>
    <property type="match status" value="1"/>
</dbReference>
<reference evidence="5" key="1">
    <citation type="submission" date="2025-08" db="UniProtKB">
        <authorList>
            <consortium name="RefSeq"/>
        </authorList>
    </citation>
    <scope>IDENTIFICATION</scope>
    <source>
        <tissue evidence="5">Gonad</tissue>
    </source>
</reference>
<feature type="compositionally biased region" description="Pro residues" evidence="3">
    <location>
        <begin position="490"/>
        <end position="538"/>
    </location>
</feature>